<feature type="domain" description="ABC transporter" evidence="8">
    <location>
        <begin position="14"/>
        <end position="261"/>
    </location>
</feature>
<dbReference type="PANTHER" id="PTHR43297">
    <property type="entry name" value="OLIGOPEPTIDE TRANSPORT ATP-BINDING PROTEIN APPD"/>
    <property type="match status" value="1"/>
</dbReference>
<dbReference type="GO" id="GO:0005524">
    <property type="term" value="F:ATP binding"/>
    <property type="evidence" value="ECO:0007669"/>
    <property type="project" value="UniProtKB-KW"/>
</dbReference>
<dbReference type="Gene3D" id="3.40.50.300">
    <property type="entry name" value="P-loop containing nucleotide triphosphate hydrolases"/>
    <property type="match status" value="1"/>
</dbReference>
<evidence type="ECO:0000313" key="10">
    <source>
        <dbReference type="Proteomes" id="UP000000374"/>
    </source>
</evidence>
<dbReference type="Pfam" id="PF00005">
    <property type="entry name" value="ABC_tran"/>
    <property type="match status" value="1"/>
</dbReference>
<evidence type="ECO:0000256" key="7">
    <source>
        <dbReference type="ARBA" id="ARBA00023136"/>
    </source>
</evidence>
<evidence type="ECO:0000256" key="3">
    <source>
        <dbReference type="ARBA" id="ARBA00022448"/>
    </source>
</evidence>
<evidence type="ECO:0000313" key="9">
    <source>
        <dbReference type="EMBL" id="ABM57986.1"/>
    </source>
</evidence>
<dbReference type="EMBL" id="CP000542">
    <property type="protein sequence ID" value="ABM57986.1"/>
    <property type="molecule type" value="Genomic_DNA"/>
</dbReference>
<dbReference type="KEGG" id="vei:Veis_2238"/>
<dbReference type="PROSITE" id="PS50893">
    <property type="entry name" value="ABC_TRANSPORTER_2"/>
    <property type="match status" value="1"/>
</dbReference>
<dbReference type="GeneID" id="76460797"/>
<dbReference type="GO" id="GO:0005886">
    <property type="term" value="C:plasma membrane"/>
    <property type="evidence" value="ECO:0007669"/>
    <property type="project" value="UniProtKB-SubCell"/>
</dbReference>
<dbReference type="GO" id="GO:0015833">
    <property type="term" value="P:peptide transport"/>
    <property type="evidence" value="ECO:0007669"/>
    <property type="project" value="InterPro"/>
</dbReference>
<dbReference type="SUPFAM" id="SSF52540">
    <property type="entry name" value="P-loop containing nucleoside triphosphate hydrolases"/>
    <property type="match status" value="1"/>
</dbReference>
<keyword evidence="10" id="KW-1185">Reference proteome</keyword>
<comment type="subcellular location">
    <subcellularLocation>
        <location evidence="1">Cell inner membrane</location>
        <topology evidence="1">Peripheral membrane protein</topology>
    </subcellularLocation>
</comment>
<dbReference type="RefSeq" id="WP_011809990.1">
    <property type="nucleotide sequence ID" value="NC_008786.1"/>
</dbReference>
<evidence type="ECO:0000256" key="1">
    <source>
        <dbReference type="ARBA" id="ARBA00004417"/>
    </source>
</evidence>
<name>A1WK29_VEREI</name>
<accession>A1WK29</accession>
<evidence type="ECO:0000256" key="4">
    <source>
        <dbReference type="ARBA" id="ARBA00022475"/>
    </source>
</evidence>
<comment type="similarity">
    <text evidence="2">Belongs to the ABC transporter superfamily.</text>
</comment>
<evidence type="ECO:0000256" key="6">
    <source>
        <dbReference type="ARBA" id="ARBA00022840"/>
    </source>
</evidence>
<dbReference type="AlphaFoldDB" id="A1WK29"/>
<dbReference type="InterPro" id="IPR027417">
    <property type="entry name" value="P-loop_NTPase"/>
</dbReference>
<organism evidence="9 10">
    <name type="scientific">Verminephrobacter eiseniae (strain EF01-2)</name>
    <dbReference type="NCBI Taxonomy" id="391735"/>
    <lineage>
        <taxon>Bacteria</taxon>
        <taxon>Pseudomonadati</taxon>
        <taxon>Pseudomonadota</taxon>
        <taxon>Betaproteobacteria</taxon>
        <taxon>Burkholderiales</taxon>
        <taxon>Comamonadaceae</taxon>
        <taxon>Verminephrobacter</taxon>
    </lineage>
</organism>
<dbReference type="HOGENOM" id="CLU_000604_1_23_4"/>
<reference evidence="10" key="1">
    <citation type="submission" date="2006-12" db="EMBL/GenBank/DDBJ databases">
        <title>Complete sequence of chromosome 1 of Verminephrobacter eiseniae EF01-2.</title>
        <authorList>
            <person name="Copeland A."/>
            <person name="Lucas S."/>
            <person name="Lapidus A."/>
            <person name="Barry K."/>
            <person name="Detter J.C."/>
            <person name="Glavina del Rio T."/>
            <person name="Dalin E."/>
            <person name="Tice H."/>
            <person name="Pitluck S."/>
            <person name="Chertkov O."/>
            <person name="Brettin T."/>
            <person name="Bruce D."/>
            <person name="Han C."/>
            <person name="Tapia R."/>
            <person name="Gilna P."/>
            <person name="Schmutz J."/>
            <person name="Larimer F."/>
            <person name="Land M."/>
            <person name="Hauser L."/>
            <person name="Kyrpides N."/>
            <person name="Kim E."/>
            <person name="Stahl D."/>
            <person name="Richardson P."/>
        </authorList>
    </citation>
    <scope>NUCLEOTIDE SEQUENCE [LARGE SCALE GENOMIC DNA]</scope>
    <source>
        <strain evidence="10">EF01-2</strain>
    </source>
</reference>
<dbReference type="InterPro" id="IPR003439">
    <property type="entry name" value="ABC_transporter-like_ATP-bd"/>
</dbReference>
<dbReference type="STRING" id="391735.Veis_2238"/>
<sequence length="327" mass="35392">MNTPHNGADALVSIRNLRVAFDDGKAKVPVLHGIDLDIDPGEALGIVGESGCGKSVTWLAVLGLLGARAQVSGTVYLRAEPLHTLRGDQLAPIRGKRIAMIFQDPSCALNPVQRIGRQLTEALTLHRALRGAPARAEALRLLDRVHIPDARQRLDAYPHELSGGMNQRVMIAMALAGEPELLVADEPTTALDTTIQAQILALLAEIRQDSAMALVLISHDLGVIADMCDRVLVMYAGRVVEQARSQRLFQHPQHPYTQGLLGALPDLHRAPERLVPIAGNVPEPAHMPRGCSFGPRCRQFQPGCELHAPVQRQIGVQHHVACHRAGA</sequence>
<dbReference type="PANTHER" id="PTHR43297:SF2">
    <property type="entry name" value="DIPEPTIDE TRANSPORT ATP-BINDING PROTEIN DPPD"/>
    <property type="match status" value="1"/>
</dbReference>
<keyword evidence="5" id="KW-0547">Nucleotide-binding</keyword>
<keyword evidence="7" id="KW-0472">Membrane</keyword>
<dbReference type="SMART" id="SM00382">
    <property type="entry name" value="AAA"/>
    <property type="match status" value="1"/>
</dbReference>
<keyword evidence="3" id="KW-0813">Transport</keyword>
<dbReference type="FunFam" id="3.40.50.300:FF:000016">
    <property type="entry name" value="Oligopeptide ABC transporter ATP-binding component"/>
    <property type="match status" value="1"/>
</dbReference>
<dbReference type="GO" id="GO:0055085">
    <property type="term" value="P:transmembrane transport"/>
    <property type="evidence" value="ECO:0007669"/>
    <property type="project" value="UniProtKB-ARBA"/>
</dbReference>
<evidence type="ECO:0000256" key="5">
    <source>
        <dbReference type="ARBA" id="ARBA00022741"/>
    </source>
</evidence>
<gene>
    <name evidence="9" type="ordered locus">Veis_2238</name>
</gene>
<dbReference type="GO" id="GO:0016887">
    <property type="term" value="F:ATP hydrolysis activity"/>
    <property type="evidence" value="ECO:0007669"/>
    <property type="project" value="InterPro"/>
</dbReference>
<dbReference type="Pfam" id="PF08352">
    <property type="entry name" value="oligo_HPY"/>
    <property type="match status" value="1"/>
</dbReference>
<dbReference type="Proteomes" id="UP000000374">
    <property type="component" value="Chromosome"/>
</dbReference>
<dbReference type="eggNOG" id="COG0444">
    <property type="taxonomic scope" value="Bacteria"/>
</dbReference>
<dbReference type="CDD" id="cd03257">
    <property type="entry name" value="ABC_NikE_OppD_transporters"/>
    <property type="match status" value="1"/>
</dbReference>
<dbReference type="InterPro" id="IPR050388">
    <property type="entry name" value="ABC_Ni/Peptide_Import"/>
</dbReference>
<evidence type="ECO:0000256" key="2">
    <source>
        <dbReference type="ARBA" id="ARBA00005417"/>
    </source>
</evidence>
<dbReference type="OrthoDB" id="9802772at2"/>
<dbReference type="InterPro" id="IPR003593">
    <property type="entry name" value="AAA+_ATPase"/>
</dbReference>
<proteinExistence type="inferred from homology"/>
<keyword evidence="4" id="KW-1003">Cell membrane</keyword>
<keyword evidence="6" id="KW-0067">ATP-binding</keyword>
<dbReference type="NCBIfam" id="TIGR01727">
    <property type="entry name" value="oligo_HPY"/>
    <property type="match status" value="1"/>
</dbReference>
<dbReference type="InterPro" id="IPR013563">
    <property type="entry name" value="Oligopep_ABC_C"/>
</dbReference>
<protein>
    <submittedName>
        <fullName evidence="9">Oligopeptide/dipeptide ABC transporter, ATPase subunit</fullName>
    </submittedName>
</protein>
<evidence type="ECO:0000259" key="8">
    <source>
        <dbReference type="PROSITE" id="PS50893"/>
    </source>
</evidence>